<feature type="domain" description="Suppressor of fused-like" evidence="1">
    <location>
        <begin position="7"/>
        <end position="153"/>
    </location>
</feature>
<organism evidence="2 3">
    <name type="scientific">Candidatus Coproplasma excrementigallinarum</name>
    <dbReference type="NCBI Taxonomy" id="2840747"/>
    <lineage>
        <taxon>Bacteria</taxon>
        <taxon>Bacillati</taxon>
        <taxon>Bacillota</taxon>
        <taxon>Clostridia</taxon>
        <taxon>Eubacteriales</taxon>
        <taxon>Candidatus Coproplasma</taxon>
    </lineage>
</organism>
<dbReference type="AlphaFoldDB" id="A0A9D1MJC0"/>
<dbReference type="Pfam" id="PF05076">
    <property type="entry name" value="SUFU"/>
    <property type="match status" value="1"/>
</dbReference>
<evidence type="ECO:0000313" key="3">
    <source>
        <dbReference type="Proteomes" id="UP000824110"/>
    </source>
</evidence>
<dbReference type="EMBL" id="DVNE01000009">
    <property type="protein sequence ID" value="HIU61167.1"/>
    <property type="molecule type" value="Genomic_DNA"/>
</dbReference>
<proteinExistence type="predicted"/>
<gene>
    <name evidence="2" type="ORF">IAB69_00765</name>
</gene>
<accession>A0A9D1MJC0</accession>
<sequence>MQDGKGPITTFVFRPTKVLPFWKLCTIGASDYLMPERDIGSGRHANRRNEYVMFLSPEIKVSRSSADWLRLNALLWHTAEYPRKANENLTVSDTIDMGLNEKYCGTVLLLPEILHSPDFVKCYISTNKFISIFQVMPVTRGQITEKLKRGGEGTYWLMEQFYTHNEDYELISSEPLATL</sequence>
<dbReference type="InterPro" id="IPR020941">
    <property type="entry name" value="SUFU-like_domain"/>
</dbReference>
<evidence type="ECO:0000313" key="2">
    <source>
        <dbReference type="EMBL" id="HIU61167.1"/>
    </source>
</evidence>
<protein>
    <submittedName>
        <fullName evidence="2">Suppressor of fused domain protein</fullName>
    </submittedName>
</protein>
<evidence type="ECO:0000259" key="1">
    <source>
        <dbReference type="Pfam" id="PF05076"/>
    </source>
</evidence>
<name>A0A9D1MJC0_9FIRM</name>
<reference evidence="2" key="1">
    <citation type="submission" date="2020-10" db="EMBL/GenBank/DDBJ databases">
        <authorList>
            <person name="Gilroy R."/>
        </authorList>
    </citation>
    <scope>NUCLEOTIDE SEQUENCE</scope>
    <source>
        <strain evidence="2">CHK195-12923</strain>
    </source>
</reference>
<dbReference type="Proteomes" id="UP000824110">
    <property type="component" value="Unassembled WGS sequence"/>
</dbReference>
<reference evidence="2" key="2">
    <citation type="journal article" date="2021" name="PeerJ">
        <title>Extensive microbial diversity within the chicken gut microbiome revealed by metagenomics and culture.</title>
        <authorList>
            <person name="Gilroy R."/>
            <person name="Ravi A."/>
            <person name="Getino M."/>
            <person name="Pursley I."/>
            <person name="Horton D.L."/>
            <person name="Alikhan N.F."/>
            <person name="Baker D."/>
            <person name="Gharbi K."/>
            <person name="Hall N."/>
            <person name="Watson M."/>
            <person name="Adriaenssens E.M."/>
            <person name="Foster-Nyarko E."/>
            <person name="Jarju S."/>
            <person name="Secka A."/>
            <person name="Antonio M."/>
            <person name="Oren A."/>
            <person name="Chaudhuri R.R."/>
            <person name="La Ragione R."/>
            <person name="Hildebrand F."/>
            <person name="Pallen M.J."/>
        </authorList>
    </citation>
    <scope>NUCLEOTIDE SEQUENCE</scope>
    <source>
        <strain evidence="2">CHK195-12923</strain>
    </source>
</reference>
<comment type="caution">
    <text evidence="2">The sequence shown here is derived from an EMBL/GenBank/DDBJ whole genome shotgun (WGS) entry which is preliminary data.</text>
</comment>